<protein>
    <recommendedName>
        <fullName evidence="1">Peptidase M60 domain-containing protein</fullName>
    </recommendedName>
</protein>
<name>A0ABR2JUB8_9EUKA</name>
<feature type="domain" description="Peptidase M60" evidence="1">
    <location>
        <begin position="436"/>
        <end position="770"/>
    </location>
</feature>
<proteinExistence type="predicted"/>
<sequence length="799" mass="89193">MGCTVSSPRVHPAHKSPAVIDFDDLDENGVSIKQQQQAAAVEINLDEFFETSYLGILQGISKIPKTPTVEPVVCLTSNTLPLVLGTLYLNSGDSTNIDVPVAAIGVYGKGRTVALGHIGILAECHQSNTEASAFLENIARYACGNRMIYKVLILGLTANNANQIKKNLSFFEIYADISSSIENISKYSGIICTTEFTQSDEILNFVENGGGLICGFVEPMNLEEPYQYPMEDALYKLGYGFPECTLQISPNSQNSFKTELKYQKCKNVTFPELVESFIKMTSDPDSLNINELDSLVITLKYHIITLKREDNMYVRRLNEAAWDYLDKTDACTSKFKSVCPDLIHGITFVLISELMNHIPPYYFQGWDRSMPIPGKVGEKMLRRDSDASSNQSSYSDVSSSRKLGATKNINLNSTSNTNLCPVELADFKTHILFHCASWVSTGLYLPAGVLATVKIDKLYPNLTVLIGSHIDSLLSNAPPWHRWPVVTNIYEFNKDTIDICSPFGGIIYITCEDFNYDTPDAKLEFDATFHNVTQHPSYIKFVENSYTDSRNMLIPWGELETEFVIFTMPTDKLDKISKLNFDEITQSLDTIIAKVLTFTSNESMRLFRVVFDVDIADGATGIGYPIYIEMGMLDSIFTKIDKPSSELLLLLTYIAMNSMPENIFEPLALLSFGLIAAIFAFESTFGKDCNAIQYVMNPPTKIFNSLYDLYTKLNGKTFQKAFAKAKEAGSYLQNPEPKKYWKVFVQKLTNGNQDAARQLLNESLEMDGTGGNMLITYPSNSLSEFQLTEAVVKDSLIIG</sequence>
<dbReference type="Proteomes" id="UP001470230">
    <property type="component" value="Unassembled WGS sequence"/>
</dbReference>
<keyword evidence="3" id="KW-1185">Reference proteome</keyword>
<dbReference type="EMBL" id="JAPFFF010000009">
    <property type="protein sequence ID" value="KAK8882051.1"/>
    <property type="molecule type" value="Genomic_DNA"/>
</dbReference>
<evidence type="ECO:0000313" key="2">
    <source>
        <dbReference type="EMBL" id="KAK8882051.1"/>
    </source>
</evidence>
<dbReference type="PANTHER" id="PTHR15730">
    <property type="entry name" value="EXPERIMENTAL AUTOIMMUNE PROSTATITIS ANTIGEN 2-RELATED"/>
    <property type="match status" value="1"/>
</dbReference>
<evidence type="ECO:0000313" key="3">
    <source>
        <dbReference type="Proteomes" id="UP001470230"/>
    </source>
</evidence>
<dbReference type="InterPro" id="IPR031161">
    <property type="entry name" value="Peptidase_M60_dom"/>
</dbReference>
<dbReference type="InterPro" id="IPR051244">
    <property type="entry name" value="TCAF"/>
</dbReference>
<dbReference type="InterPro" id="IPR035423">
    <property type="entry name" value="M60-like_N"/>
</dbReference>
<evidence type="ECO:0000259" key="1">
    <source>
        <dbReference type="PROSITE" id="PS51723"/>
    </source>
</evidence>
<reference evidence="2 3" key="1">
    <citation type="submission" date="2024-04" db="EMBL/GenBank/DDBJ databases">
        <title>Tritrichomonas musculus Genome.</title>
        <authorList>
            <person name="Alves-Ferreira E."/>
            <person name="Grigg M."/>
            <person name="Lorenzi H."/>
            <person name="Galac M."/>
        </authorList>
    </citation>
    <scope>NUCLEOTIDE SEQUENCE [LARGE SCALE GENOMIC DNA]</scope>
    <source>
        <strain evidence="2 3">EAF2021</strain>
    </source>
</reference>
<dbReference type="PROSITE" id="PS51723">
    <property type="entry name" value="PEPTIDASE_M60"/>
    <property type="match status" value="1"/>
</dbReference>
<dbReference type="SMART" id="SM01276">
    <property type="entry name" value="M60-like"/>
    <property type="match status" value="1"/>
</dbReference>
<organism evidence="2 3">
    <name type="scientific">Tritrichomonas musculus</name>
    <dbReference type="NCBI Taxonomy" id="1915356"/>
    <lineage>
        <taxon>Eukaryota</taxon>
        <taxon>Metamonada</taxon>
        <taxon>Parabasalia</taxon>
        <taxon>Tritrichomonadida</taxon>
        <taxon>Tritrichomonadidae</taxon>
        <taxon>Tritrichomonas</taxon>
    </lineage>
</organism>
<gene>
    <name evidence="2" type="ORF">M9Y10_044691</name>
</gene>
<dbReference type="PANTHER" id="PTHR15730:SF5">
    <property type="entry name" value="SI:CH211-210B2.2-RELATED"/>
    <property type="match status" value="1"/>
</dbReference>
<comment type="caution">
    <text evidence="2">The sequence shown here is derived from an EMBL/GenBank/DDBJ whole genome shotgun (WGS) entry which is preliminary data.</text>
</comment>
<accession>A0ABR2JUB8</accession>
<dbReference type="Pfam" id="PF17291">
    <property type="entry name" value="M60-like_N"/>
    <property type="match status" value="1"/>
</dbReference>